<dbReference type="Proteomes" id="UP000029738">
    <property type="component" value="Unassembled WGS sequence"/>
</dbReference>
<reference evidence="2" key="1">
    <citation type="journal article" date="2015" name="Genome Announc.">
        <title>Draft Genome Sequence of Tolypothrix boutellei Strain VB521301.</title>
        <authorList>
            <person name="Chandrababunaidu M.M."/>
            <person name="Singh D."/>
            <person name="Sen D."/>
            <person name="Bhan S."/>
            <person name="Das S."/>
            <person name="Gupta A."/>
            <person name="Adhikary S.P."/>
            <person name="Tripathy S."/>
        </authorList>
    </citation>
    <scope>NUCLEOTIDE SEQUENCE</scope>
    <source>
        <strain evidence="2">VB521301</strain>
    </source>
</reference>
<keyword evidence="1" id="KW-0812">Transmembrane</keyword>
<keyword evidence="3" id="KW-1185">Reference proteome</keyword>
<keyword evidence="1" id="KW-1133">Transmembrane helix</keyword>
<sequence length="52" mass="5718">MSSYIFFDDALRILVNAFLASVFLLIAVSGIGLAIIETIEKSGDRVDTKRLN</sequence>
<protein>
    <recommendedName>
        <fullName evidence="4">Recombinase RecR</fullName>
    </recommendedName>
</protein>
<reference evidence="2" key="2">
    <citation type="submission" date="2019-11" db="EMBL/GenBank/DDBJ databases">
        <title>Improved Assembly of Tolypothrix boutellei genome.</title>
        <authorList>
            <person name="Sarangi A.N."/>
            <person name="Mukherjee M."/>
            <person name="Ghosh S."/>
            <person name="Singh D."/>
            <person name="Das A."/>
            <person name="Kant S."/>
            <person name="Prusty A."/>
            <person name="Tripathy S."/>
        </authorList>
    </citation>
    <scope>NUCLEOTIDE SEQUENCE</scope>
    <source>
        <strain evidence="2">VB521301</strain>
    </source>
</reference>
<organism evidence="2 3">
    <name type="scientific">Tolypothrix bouteillei VB521301</name>
    <dbReference type="NCBI Taxonomy" id="1479485"/>
    <lineage>
        <taxon>Bacteria</taxon>
        <taxon>Bacillati</taxon>
        <taxon>Cyanobacteriota</taxon>
        <taxon>Cyanophyceae</taxon>
        <taxon>Nostocales</taxon>
        <taxon>Tolypothrichaceae</taxon>
        <taxon>Tolypothrix</taxon>
    </lineage>
</organism>
<comment type="caution">
    <text evidence="2">The sequence shown here is derived from an EMBL/GenBank/DDBJ whole genome shotgun (WGS) entry which is preliminary data.</text>
</comment>
<proteinExistence type="predicted"/>
<evidence type="ECO:0000313" key="3">
    <source>
        <dbReference type="Proteomes" id="UP000029738"/>
    </source>
</evidence>
<evidence type="ECO:0008006" key="4">
    <source>
        <dbReference type="Google" id="ProtNLM"/>
    </source>
</evidence>
<dbReference type="EMBL" id="JHEG04000001">
    <property type="protein sequence ID" value="KAF3890599.1"/>
    <property type="molecule type" value="Genomic_DNA"/>
</dbReference>
<dbReference type="RefSeq" id="WP_038076519.1">
    <property type="nucleotide sequence ID" value="NZ_JHEG04000001.1"/>
</dbReference>
<name>A0A8S9TGS0_9CYAN</name>
<evidence type="ECO:0000313" key="2">
    <source>
        <dbReference type="EMBL" id="KAF3890599.1"/>
    </source>
</evidence>
<dbReference type="AlphaFoldDB" id="A0A8S9TGS0"/>
<keyword evidence="1" id="KW-0472">Membrane</keyword>
<feature type="transmembrane region" description="Helical" evidence="1">
    <location>
        <begin position="13"/>
        <end position="36"/>
    </location>
</feature>
<accession>A0A8S9TGS0</accession>
<evidence type="ECO:0000256" key="1">
    <source>
        <dbReference type="SAM" id="Phobius"/>
    </source>
</evidence>
<gene>
    <name evidence="2" type="ORF">DA73_0400037960</name>
</gene>